<protein>
    <submittedName>
        <fullName evidence="1">Uncharacterized protein</fullName>
    </submittedName>
</protein>
<dbReference type="EMBL" id="QJJX01000005">
    <property type="protein sequence ID" value="PXX23575.1"/>
    <property type="molecule type" value="Genomic_DNA"/>
</dbReference>
<organism evidence="1 2">
    <name type="scientific">Hoylesella shahii DSM 15611 = JCM 12083</name>
    <dbReference type="NCBI Taxonomy" id="1122991"/>
    <lineage>
        <taxon>Bacteria</taxon>
        <taxon>Pseudomonadati</taxon>
        <taxon>Bacteroidota</taxon>
        <taxon>Bacteroidia</taxon>
        <taxon>Bacteroidales</taxon>
        <taxon>Prevotellaceae</taxon>
        <taxon>Hoylesella</taxon>
    </lineage>
</organism>
<accession>A0A318HYC7</accession>
<sequence>MSSLLVHCHGEKTHFSRIEKNVFVKPNEQCRACSYIVMARIGNRQHGALGEVERQNALFKDRKKGCWAAVGRIIYRHWQNIMPLLRSRKNVVSLSIDNKKVCFCRPFVCLITQKKYSCGEKRREKIWNY</sequence>
<reference evidence="1 2" key="1">
    <citation type="submission" date="2018-05" db="EMBL/GenBank/DDBJ databases">
        <title>Genomic Encyclopedia of Type Strains, Phase I: the one thousand microbial genomes (KMG-I) project.</title>
        <authorList>
            <person name="Kyrpides N."/>
        </authorList>
    </citation>
    <scope>NUCLEOTIDE SEQUENCE [LARGE SCALE GENOMIC DNA]</scope>
    <source>
        <strain evidence="1 2">DSM 15611</strain>
    </source>
</reference>
<dbReference type="AlphaFoldDB" id="A0A318HYC7"/>
<evidence type="ECO:0000313" key="1">
    <source>
        <dbReference type="EMBL" id="PXX23575.1"/>
    </source>
</evidence>
<comment type="caution">
    <text evidence="1">The sequence shown here is derived from an EMBL/GenBank/DDBJ whole genome shotgun (WGS) entry which is preliminary data.</text>
</comment>
<dbReference type="STRING" id="1122991.GCA_000613445_00526"/>
<evidence type="ECO:0000313" key="2">
    <source>
        <dbReference type="Proteomes" id="UP000248314"/>
    </source>
</evidence>
<keyword evidence="2" id="KW-1185">Reference proteome</keyword>
<dbReference type="Proteomes" id="UP000248314">
    <property type="component" value="Unassembled WGS sequence"/>
</dbReference>
<proteinExistence type="predicted"/>
<name>A0A318HYC7_9BACT</name>
<gene>
    <name evidence="1" type="ORF">EJ73_00563</name>
</gene>